<evidence type="ECO:0000256" key="1">
    <source>
        <dbReference type="ARBA" id="ARBA00004141"/>
    </source>
</evidence>
<evidence type="ECO:0000256" key="3">
    <source>
        <dbReference type="ARBA" id="ARBA00022692"/>
    </source>
</evidence>
<dbReference type="GO" id="GO:0016020">
    <property type="term" value="C:membrane"/>
    <property type="evidence" value="ECO:0007669"/>
    <property type="project" value="UniProtKB-SubCell"/>
</dbReference>
<feature type="transmembrane region" description="Helical" evidence="7">
    <location>
        <begin position="361"/>
        <end position="384"/>
    </location>
</feature>
<evidence type="ECO:0000256" key="2">
    <source>
        <dbReference type="ARBA" id="ARBA00006665"/>
    </source>
</evidence>
<sequence>MSTEAGVMMRRERNGLGCCFFPRPNPLQARYVYAGLFLLANILAWAVREEHVKFFEGQRRYGCQGHRDCLAAEGVLLTSHTSFVPLFPGNVPLHCVHEEATRQEKLMALPVVAAQACPLGGMYRGLYIRTILLDPNLRGGCTFWSRDISFHPAPKCHQIHHTVEPQIVPCRFREPHSRYLEVIAVSIIAYGGSMVGIILMSFLYTGCGLNIAFIAITMMLVLLMPLIALKSKANGFYMEPGLVGAYSVFLCFAAITSEPETECYKKEKAGAWAHFKIITGFVVELVSTTVAVLSTGKDYKCIQLRNVVVESEDDDVPYGYGFFHFVFAAGSMYFAMLFVGWDTHHTVKGRWNVDIGWTSAWVHIVNEGLAVISFVAILLARIYGIGWLRQLLERIFGTGGQQQQSSEMQVLSRRRDDDDGAPPSSPSTVDLEDDMIGHGGVPSPMVPLLHDQVVQDDGTINADDPPPPPGHAADAAAGPSSAACAAGRRRDDAGRRGNNSWTMRLTTRNVLLCCLCVHVILICFASLYMLLMYAQR</sequence>
<keyword evidence="9" id="KW-1185">Reference proteome</keyword>
<reference evidence="8 9" key="2">
    <citation type="submission" date="2024-10" db="EMBL/GenBank/DDBJ databases">
        <authorList>
            <person name="Ryan C."/>
        </authorList>
    </citation>
    <scope>NUCLEOTIDE SEQUENCE [LARGE SCALE GENOMIC DNA]</scope>
</reference>
<keyword evidence="5 7" id="KW-0472">Membrane</keyword>
<feature type="transmembrane region" description="Helical" evidence="7">
    <location>
        <begin position="317"/>
        <end position="341"/>
    </location>
</feature>
<evidence type="ECO:0000313" key="8">
    <source>
        <dbReference type="EMBL" id="CAL4995972.1"/>
    </source>
</evidence>
<feature type="transmembrane region" description="Helical" evidence="7">
    <location>
        <begin position="510"/>
        <end position="534"/>
    </location>
</feature>
<name>A0ABC9BBF4_9POAL</name>
<dbReference type="Pfam" id="PF03348">
    <property type="entry name" value="Serinc"/>
    <property type="match status" value="2"/>
</dbReference>
<gene>
    <name evidence="8" type="ORF">URODEC1_LOCUS62662</name>
</gene>
<proteinExistence type="inferred from homology"/>
<feature type="transmembrane region" description="Helical" evidence="7">
    <location>
        <begin position="275"/>
        <end position="296"/>
    </location>
</feature>
<evidence type="ECO:0000313" key="9">
    <source>
        <dbReference type="Proteomes" id="UP001497457"/>
    </source>
</evidence>
<dbReference type="InterPro" id="IPR005016">
    <property type="entry name" value="TDE1/TMS"/>
</dbReference>
<feature type="transmembrane region" description="Helical" evidence="7">
    <location>
        <begin position="179"/>
        <end position="203"/>
    </location>
</feature>
<evidence type="ECO:0000256" key="4">
    <source>
        <dbReference type="ARBA" id="ARBA00022989"/>
    </source>
</evidence>
<feature type="region of interest" description="Disordered" evidence="6">
    <location>
        <begin position="457"/>
        <end position="500"/>
    </location>
</feature>
<evidence type="ECO:0000256" key="6">
    <source>
        <dbReference type="SAM" id="MobiDB-lite"/>
    </source>
</evidence>
<dbReference type="PANTHER" id="PTHR10383">
    <property type="entry name" value="SERINE INCORPORATOR"/>
    <property type="match status" value="1"/>
</dbReference>
<feature type="region of interest" description="Disordered" evidence="6">
    <location>
        <begin position="403"/>
        <end position="436"/>
    </location>
</feature>
<organism evidence="8 9">
    <name type="scientific">Urochloa decumbens</name>
    <dbReference type="NCBI Taxonomy" id="240449"/>
    <lineage>
        <taxon>Eukaryota</taxon>
        <taxon>Viridiplantae</taxon>
        <taxon>Streptophyta</taxon>
        <taxon>Embryophyta</taxon>
        <taxon>Tracheophyta</taxon>
        <taxon>Spermatophyta</taxon>
        <taxon>Magnoliopsida</taxon>
        <taxon>Liliopsida</taxon>
        <taxon>Poales</taxon>
        <taxon>Poaceae</taxon>
        <taxon>PACMAD clade</taxon>
        <taxon>Panicoideae</taxon>
        <taxon>Panicodae</taxon>
        <taxon>Paniceae</taxon>
        <taxon>Melinidinae</taxon>
        <taxon>Urochloa</taxon>
    </lineage>
</organism>
<evidence type="ECO:0000256" key="7">
    <source>
        <dbReference type="SAM" id="Phobius"/>
    </source>
</evidence>
<dbReference type="Proteomes" id="UP001497457">
    <property type="component" value="Chromosome 24b"/>
</dbReference>
<keyword evidence="4 7" id="KW-1133">Transmembrane helix</keyword>
<comment type="similarity">
    <text evidence="2">Belongs to the TDE1 family.</text>
</comment>
<feature type="compositionally biased region" description="Low complexity" evidence="6">
    <location>
        <begin position="471"/>
        <end position="486"/>
    </location>
</feature>
<dbReference type="EMBL" id="OZ075134">
    <property type="protein sequence ID" value="CAL4995972.1"/>
    <property type="molecule type" value="Genomic_DNA"/>
</dbReference>
<comment type="subcellular location">
    <subcellularLocation>
        <location evidence="1">Membrane</location>
        <topology evidence="1">Multi-pass membrane protein</topology>
    </subcellularLocation>
</comment>
<reference evidence="9" key="1">
    <citation type="submission" date="2024-06" db="EMBL/GenBank/DDBJ databases">
        <authorList>
            <person name="Ryan C."/>
        </authorList>
    </citation>
    <scope>NUCLEOTIDE SEQUENCE [LARGE SCALE GENOMIC DNA]</scope>
</reference>
<evidence type="ECO:0000256" key="5">
    <source>
        <dbReference type="ARBA" id="ARBA00023136"/>
    </source>
</evidence>
<dbReference type="AlphaFoldDB" id="A0ABC9BBF4"/>
<feature type="transmembrane region" description="Helical" evidence="7">
    <location>
        <begin position="209"/>
        <end position="229"/>
    </location>
</feature>
<protein>
    <submittedName>
        <fullName evidence="8">Uncharacterized protein</fullName>
    </submittedName>
</protein>
<keyword evidence="3 7" id="KW-0812">Transmembrane</keyword>
<dbReference type="PANTHER" id="PTHR10383:SF44">
    <property type="entry name" value="SERINC-DOMAIN CONTAINING SERINE AND SPHINGOLIPID BIOSYNTHESIS PROTEIN"/>
    <property type="match status" value="1"/>
</dbReference>
<feature type="transmembrane region" description="Helical" evidence="7">
    <location>
        <begin position="236"/>
        <end position="255"/>
    </location>
</feature>
<accession>A0ABC9BBF4</accession>